<organism evidence="1 2">
    <name type="scientific">Mariniflexile ostreae</name>
    <dbReference type="NCBI Taxonomy" id="1520892"/>
    <lineage>
        <taxon>Bacteria</taxon>
        <taxon>Pseudomonadati</taxon>
        <taxon>Bacteroidota</taxon>
        <taxon>Flavobacteriia</taxon>
        <taxon>Flavobacteriales</taxon>
        <taxon>Flavobacteriaceae</taxon>
        <taxon>Mariniflexile</taxon>
    </lineage>
</organism>
<evidence type="ECO:0000313" key="1">
    <source>
        <dbReference type="EMBL" id="MFB9058074.1"/>
    </source>
</evidence>
<evidence type="ECO:0000313" key="2">
    <source>
        <dbReference type="Proteomes" id="UP001589585"/>
    </source>
</evidence>
<keyword evidence="2" id="KW-1185">Reference proteome</keyword>
<proteinExistence type="predicted"/>
<name>A0ABV5FF46_9FLAO</name>
<reference evidence="1 2" key="1">
    <citation type="submission" date="2024-09" db="EMBL/GenBank/DDBJ databases">
        <authorList>
            <person name="Sun Q."/>
            <person name="Mori K."/>
        </authorList>
    </citation>
    <scope>NUCLEOTIDE SEQUENCE [LARGE SCALE GENOMIC DNA]</scope>
    <source>
        <strain evidence="1 2">CECT 8622</strain>
    </source>
</reference>
<dbReference type="EMBL" id="JBHMFC010000103">
    <property type="protein sequence ID" value="MFB9058074.1"/>
    <property type="molecule type" value="Genomic_DNA"/>
</dbReference>
<gene>
    <name evidence="1" type="ORF">ACFFU9_15120</name>
</gene>
<accession>A0ABV5FF46</accession>
<protein>
    <submittedName>
        <fullName evidence="1">Uncharacterized protein</fullName>
    </submittedName>
</protein>
<comment type="caution">
    <text evidence="1">The sequence shown here is derived from an EMBL/GenBank/DDBJ whole genome shotgun (WGS) entry which is preliminary data.</text>
</comment>
<dbReference type="Proteomes" id="UP001589585">
    <property type="component" value="Unassembled WGS sequence"/>
</dbReference>
<sequence length="191" mass="22361">MGQHLSLAVKNNYSFYNKLLLERKSIFSEVIEINSKANNHNFIESIEPVVYPELENDKMKLLVRVKLNNHHFFEIKLKLKEFTPAPFFRFDSDGTTHHNRIDGIPLNEQAITTPHFHKFNENGIEIAYKTDKLLDPKESKALEDINLCIIHFFHESNTRLKNDDFPEIKIMSDTLGFKMTKEDPNQNIAFL</sequence>
<dbReference type="RefSeq" id="WP_379862316.1">
    <property type="nucleotide sequence ID" value="NZ_JBHMFC010000103.1"/>
</dbReference>